<feature type="compositionally biased region" description="Low complexity" evidence="2">
    <location>
        <begin position="27"/>
        <end position="46"/>
    </location>
</feature>
<dbReference type="InterPro" id="IPR029063">
    <property type="entry name" value="SAM-dependent_MTases_sf"/>
</dbReference>
<feature type="region of interest" description="Disordered" evidence="2">
    <location>
        <begin position="1"/>
        <end position="54"/>
    </location>
</feature>
<comment type="caution">
    <text evidence="3">The sequence shown here is derived from an EMBL/GenBank/DDBJ whole genome shotgun (WGS) entry which is preliminary data.</text>
</comment>
<sequence>MADSPHSVKGPGSAPRSKTASPVPGASPVTGASPVPGVSPVPGASPEAAPTPAPHALDVDEAETQSDNTSLMDSRISSYTASLTSSAIDYPTEYGRRYHAFRAGSYFAPNDESEKDRLDFNHMLMVKTIGRKLFLAPVPQDKTHRILDIGTGTGIWALEVSDLFPNAEVIGNDLSAIQPEWVTPNVKFEIDDVESEWLHDEKFDFIFARYMAGSLSDWPTLMSRIYENTTPGGWVEFQDYDLLYTSDDNSINMDHHTLKWDTQFIDACKSIGREACPGPKLEGWVKDAGFINVKHQVFKMPIGPWPADPHYKDIGMTNLMQVLDGLEAFTLRIFCGVLGWTREEVEVLLLHVRKELKSGAFHAYTNFHVVYAQKPEVEADE</sequence>
<gene>
    <name evidence="3" type="ORF">CGXH109_LOCUS79961</name>
</gene>
<evidence type="ECO:0000313" key="3">
    <source>
        <dbReference type="EMBL" id="CAI0648854.1"/>
    </source>
</evidence>
<evidence type="ECO:0008006" key="5">
    <source>
        <dbReference type="Google" id="ProtNLM"/>
    </source>
</evidence>
<accession>A0A9W4WE38</accession>
<protein>
    <recommendedName>
        <fullName evidence="5">Methyltransferase domain-containing protein</fullName>
    </recommendedName>
</protein>
<dbReference type="EMBL" id="CAMGZC010000612">
    <property type="protein sequence ID" value="CAI0648854.1"/>
    <property type="molecule type" value="Genomic_DNA"/>
</dbReference>
<proteinExistence type="inferred from homology"/>
<organism evidence="3 4">
    <name type="scientific">Colletotrichum noveboracense</name>
    <dbReference type="NCBI Taxonomy" id="2664923"/>
    <lineage>
        <taxon>Eukaryota</taxon>
        <taxon>Fungi</taxon>
        <taxon>Dikarya</taxon>
        <taxon>Ascomycota</taxon>
        <taxon>Pezizomycotina</taxon>
        <taxon>Sordariomycetes</taxon>
        <taxon>Hypocreomycetidae</taxon>
        <taxon>Glomerellales</taxon>
        <taxon>Glomerellaceae</taxon>
        <taxon>Colletotrichum</taxon>
        <taxon>Colletotrichum gloeosporioides species complex</taxon>
    </lineage>
</organism>
<dbReference type="GO" id="GO:0008168">
    <property type="term" value="F:methyltransferase activity"/>
    <property type="evidence" value="ECO:0007669"/>
    <property type="project" value="TreeGrafter"/>
</dbReference>
<dbReference type="CDD" id="cd02440">
    <property type="entry name" value="AdoMet_MTases"/>
    <property type="match status" value="1"/>
</dbReference>
<dbReference type="Pfam" id="PF13489">
    <property type="entry name" value="Methyltransf_23"/>
    <property type="match status" value="1"/>
</dbReference>
<dbReference type="SUPFAM" id="SSF53335">
    <property type="entry name" value="S-adenosyl-L-methionine-dependent methyltransferases"/>
    <property type="match status" value="1"/>
</dbReference>
<dbReference type="AlphaFoldDB" id="A0A9W4WE38"/>
<evidence type="ECO:0000256" key="2">
    <source>
        <dbReference type="SAM" id="MobiDB-lite"/>
    </source>
</evidence>
<evidence type="ECO:0000256" key="1">
    <source>
        <dbReference type="ARBA" id="ARBA00038158"/>
    </source>
</evidence>
<comment type="similarity">
    <text evidence="1">Belongs to the methyltransferase superfamily. LaeA methyltransferase family.</text>
</comment>
<keyword evidence="4" id="KW-1185">Reference proteome</keyword>
<name>A0A9W4WE38_9PEZI</name>
<dbReference type="PANTHER" id="PTHR43591">
    <property type="entry name" value="METHYLTRANSFERASE"/>
    <property type="match status" value="1"/>
</dbReference>
<dbReference type="PANTHER" id="PTHR43591:SF10">
    <property type="entry name" value="ABC TRANSMEMBRANE TYPE-1 DOMAIN-CONTAINING PROTEIN-RELATED"/>
    <property type="match status" value="1"/>
</dbReference>
<dbReference type="Proteomes" id="UP001152533">
    <property type="component" value="Unassembled WGS sequence"/>
</dbReference>
<reference evidence="3" key="1">
    <citation type="submission" date="2022-08" db="EMBL/GenBank/DDBJ databases">
        <authorList>
            <person name="Giroux E."/>
            <person name="Giroux E."/>
        </authorList>
    </citation>
    <scope>NUCLEOTIDE SEQUENCE</scope>
    <source>
        <strain evidence="3">H1091258</strain>
    </source>
</reference>
<evidence type="ECO:0000313" key="4">
    <source>
        <dbReference type="Proteomes" id="UP001152533"/>
    </source>
</evidence>
<dbReference type="Gene3D" id="3.40.50.150">
    <property type="entry name" value="Vaccinia Virus protein VP39"/>
    <property type="match status" value="1"/>
</dbReference>